<proteinExistence type="predicted"/>
<gene>
    <name evidence="2" type="ORF">K3769_18605</name>
</gene>
<keyword evidence="3" id="KW-1185">Reference proteome</keyword>
<keyword evidence="1" id="KW-0732">Signal</keyword>
<name>A0ABT3V4S3_9ACTN</name>
<evidence type="ECO:0000313" key="2">
    <source>
        <dbReference type="EMBL" id="MCX4234760.1"/>
    </source>
</evidence>
<dbReference type="EMBL" id="JAIFZO010000002">
    <property type="protein sequence ID" value="MCX4234760.1"/>
    <property type="molecule type" value="Genomic_DNA"/>
</dbReference>
<protein>
    <submittedName>
        <fullName evidence="2">Peptidase inhibitor family I36 protein</fullName>
    </submittedName>
</protein>
<feature type="signal peptide" evidence="1">
    <location>
        <begin position="1"/>
        <end position="27"/>
    </location>
</feature>
<organism evidence="2 3">
    <name type="scientific">Streptomyces ortus</name>
    <dbReference type="NCBI Taxonomy" id="2867268"/>
    <lineage>
        <taxon>Bacteria</taxon>
        <taxon>Bacillati</taxon>
        <taxon>Actinomycetota</taxon>
        <taxon>Actinomycetes</taxon>
        <taxon>Kitasatosporales</taxon>
        <taxon>Streptomycetaceae</taxon>
        <taxon>Streptomyces</taxon>
    </lineage>
</organism>
<accession>A0ABT3V4S3</accession>
<reference evidence="2" key="1">
    <citation type="journal article" date="2022" name="bioRxiv">
        <title>Discovery and biosynthetic assessment of Streptomyces ortus sp nov. isolated from a deep-sea sponge.</title>
        <authorList>
            <person name="Williams S.E."/>
        </authorList>
    </citation>
    <scope>NUCLEOTIDE SEQUENCE</scope>
    <source>
        <strain evidence="2">A15ISP2-DRY2</strain>
    </source>
</reference>
<comment type="caution">
    <text evidence="2">The sequence shown here is derived from an EMBL/GenBank/DDBJ whole genome shotgun (WGS) entry which is preliminary data.</text>
</comment>
<dbReference type="RefSeq" id="WP_267027531.1">
    <property type="nucleotide sequence ID" value="NZ_JAIFZO010000002.1"/>
</dbReference>
<evidence type="ECO:0000313" key="3">
    <source>
        <dbReference type="Proteomes" id="UP001165590"/>
    </source>
</evidence>
<sequence length="125" mass="13287">MHKKTAATLATAAAMLGVIASAPTASAEANPPGCPKGYFCAYSGPDQTGTLVLKTAGNWSGQVGFRSVFNNGYAFPGADHVDMTYVYEGDSTVTSCFHYNPGPGQYKWTAPYTEVVYGVRWRGEC</sequence>
<feature type="chain" id="PRO_5046232499" evidence="1">
    <location>
        <begin position="28"/>
        <end position="125"/>
    </location>
</feature>
<dbReference type="Pfam" id="PF03995">
    <property type="entry name" value="Inhibitor_I36"/>
    <property type="match status" value="1"/>
</dbReference>
<dbReference type="Proteomes" id="UP001165590">
    <property type="component" value="Unassembled WGS sequence"/>
</dbReference>
<evidence type="ECO:0000256" key="1">
    <source>
        <dbReference type="SAM" id="SignalP"/>
    </source>
</evidence>